<sequence length="471" mass="53837">MQNLAQKVWQLKHWIIALVILQAVVCTFLLQSPFRDVSHSQCAQSFIKTVPVLNTPLLATAGPTARFRGNLREDVKYITSWPANGWSNQVIEFMNLIYVARLTERVPIVPRFRPVHIEGENVSHIDFGAVFDLPRLQQELRTPILEWNEVKDIASNIVEDLGCWDIQHKTWQKDKNFLEPPSDLHLDISYTPVPKWVFAALRTPTEQNDRDMFLWPLASLIAFNKRATDLEMFPKPVLSPIHQTVHPPDDHVFCTNKLYFGLHLLESAQDLSPAWQDVGRHMHWTAALEEIAVDYTRQTLGLKLDQEIPPVVHRRACAPPRLRHLVQYIAVHVRRRDFAIWCRIDGIPLSKCFPPISAYERQVNTIQAQIFENKGVSVDHVIVTSDERDPRWWEGALELGWVRPDHSRTVEIHGPWYAIFIDAVIQGNAEGFVGTDTSTVSILARRRVVSRGGVGEMVTWVAGHDREGSGA</sequence>
<evidence type="ECO:0000256" key="3">
    <source>
        <dbReference type="ARBA" id="ARBA00023277"/>
    </source>
</evidence>
<dbReference type="PANTHER" id="PTHR13398">
    <property type="entry name" value="GDP-FUCOSE PROTEIN O-FUCOSYLTRANSFERASE 2"/>
    <property type="match status" value="1"/>
</dbReference>
<keyword evidence="2" id="KW-0294">Fucose metabolism</keyword>
<name>A0AAD7MZF9_9AGAR</name>
<dbReference type="Proteomes" id="UP001215598">
    <property type="component" value="Unassembled WGS sequence"/>
</dbReference>
<accession>A0AAD7MZF9</accession>
<evidence type="ECO:0000256" key="2">
    <source>
        <dbReference type="ARBA" id="ARBA00023253"/>
    </source>
</evidence>
<evidence type="ECO:0000313" key="5">
    <source>
        <dbReference type="EMBL" id="KAJ7738979.1"/>
    </source>
</evidence>
<dbReference type="GO" id="GO:0006004">
    <property type="term" value="P:fucose metabolic process"/>
    <property type="evidence" value="ECO:0007669"/>
    <property type="project" value="UniProtKB-KW"/>
</dbReference>
<dbReference type="CDD" id="cd11296">
    <property type="entry name" value="O-FucT_like"/>
    <property type="match status" value="1"/>
</dbReference>
<dbReference type="EMBL" id="JARKIB010000109">
    <property type="protein sequence ID" value="KAJ7738979.1"/>
    <property type="molecule type" value="Genomic_DNA"/>
</dbReference>
<evidence type="ECO:0000313" key="6">
    <source>
        <dbReference type="Proteomes" id="UP001215598"/>
    </source>
</evidence>
<dbReference type="AlphaFoldDB" id="A0AAD7MZF9"/>
<dbReference type="GO" id="GO:0005783">
    <property type="term" value="C:endoplasmic reticulum"/>
    <property type="evidence" value="ECO:0007669"/>
    <property type="project" value="UniProtKB-SubCell"/>
</dbReference>
<dbReference type="InterPro" id="IPR045130">
    <property type="entry name" value="OFUT2-like"/>
</dbReference>
<keyword evidence="4" id="KW-1133">Transmembrane helix</keyword>
<evidence type="ECO:0000256" key="1">
    <source>
        <dbReference type="ARBA" id="ARBA00022679"/>
    </source>
</evidence>
<proteinExistence type="predicted"/>
<protein>
    <submittedName>
        <fullName evidence="5">Uncharacterized protein</fullName>
    </submittedName>
</protein>
<comment type="caution">
    <text evidence="5">The sequence shown here is derived from an EMBL/GenBank/DDBJ whole genome shotgun (WGS) entry which is preliminary data.</text>
</comment>
<keyword evidence="1" id="KW-0808">Transferase</keyword>
<feature type="transmembrane region" description="Helical" evidence="4">
    <location>
        <begin position="12"/>
        <end position="30"/>
    </location>
</feature>
<reference evidence="5" key="1">
    <citation type="submission" date="2023-03" db="EMBL/GenBank/DDBJ databases">
        <title>Massive genome expansion in bonnet fungi (Mycena s.s.) driven by repeated elements and novel gene families across ecological guilds.</title>
        <authorList>
            <consortium name="Lawrence Berkeley National Laboratory"/>
            <person name="Harder C.B."/>
            <person name="Miyauchi S."/>
            <person name="Viragh M."/>
            <person name="Kuo A."/>
            <person name="Thoen E."/>
            <person name="Andreopoulos B."/>
            <person name="Lu D."/>
            <person name="Skrede I."/>
            <person name="Drula E."/>
            <person name="Henrissat B."/>
            <person name="Morin E."/>
            <person name="Kohler A."/>
            <person name="Barry K."/>
            <person name="LaButti K."/>
            <person name="Morin E."/>
            <person name="Salamov A."/>
            <person name="Lipzen A."/>
            <person name="Mereny Z."/>
            <person name="Hegedus B."/>
            <person name="Baldrian P."/>
            <person name="Stursova M."/>
            <person name="Weitz H."/>
            <person name="Taylor A."/>
            <person name="Grigoriev I.V."/>
            <person name="Nagy L.G."/>
            <person name="Martin F."/>
            <person name="Kauserud H."/>
        </authorList>
    </citation>
    <scope>NUCLEOTIDE SEQUENCE</scope>
    <source>
        <strain evidence="5">CBHHK182m</strain>
    </source>
</reference>
<keyword evidence="4" id="KW-0472">Membrane</keyword>
<evidence type="ECO:0000256" key="4">
    <source>
        <dbReference type="SAM" id="Phobius"/>
    </source>
</evidence>
<dbReference type="Gene3D" id="3.40.50.11350">
    <property type="match status" value="1"/>
</dbReference>
<gene>
    <name evidence="5" type="ORF">B0H16DRAFT_1729655</name>
</gene>
<dbReference type="GO" id="GO:0046922">
    <property type="term" value="F:peptide-O-fucosyltransferase activity"/>
    <property type="evidence" value="ECO:0007669"/>
    <property type="project" value="InterPro"/>
</dbReference>
<keyword evidence="6" id="KW-1185">Reference proteome</keyword>
<dbReference type="PANTHER" id="PTHR13398:SF0">
    <property type="entry name" value="GDP-FUCOSE PROTEIN O-FUCOSYLTRANSFERASE 2"/>
    <property type="match status" value="1"/>
</dbReference>
<keyword evidence="4" id="KW-0812">Transmembrane</keyword>
<organism evidence="5 6">
    <name type="scientific">Mycena metata</name>
    <dbReference type="NCBI Taxonomy" id="1033252"/>
    <lineage>
        <taxon>Eukaryota</taxon>
        <taxon>Fungi</taxon>
        <taxon>Dikarya</taxon>
        <taxon>Basidiomycota</taxon>
        <taxon>Agaricomycotina</taxon>
        <taxon>Agaricomycetes</taxon>
        <taxon>Agaricomycetidae</taxon>
        <taxon>Agaricales</taxon>
        <taxon>Marasmiineae</taxon>
        <taxon>Mycenaceae</taxon>
        <taxon>Mycena</taxon>
    </lineage>
</organism>
<keyword evidence="3" id="KW-0119">Carbohydrate metabolism</keyword>